<dbReference type="GO" id="GO:0003677">
    <property type="term" value="F:DNA binding"/>
    <property type="evidence" value="ECO:0007669"/>
    <property type="project" value="InterPro"/>
</dbReference>
<dbReference type="CDD" id="cd00093">
    <property type="entry name" value="HTH_XRE"/>
    <property type="match status" value="1"/>
</dbReference>
<evidence type="ECO:0000259" key="1">
    <source>
        <dbReference type="PROSITE" id="PS50943"/>
    </source>
</evidence>
<evidence type="ECO:0000313" key="3">
    <source>
        <dbReference type="Proteomes" id="UP000824109"/>
    </source>
</evidence>
<name>A0A9D1MAN4_9FIRM</name>
<feature type="domain" description="HTH cro/C1-type" evidence="1">
    <location>
        <begin position="25"/>
        <end position="64"/>
    </location>
</feature>
<gene>
    <name evidence="2" type="ORF">IAA61_02650</name>
</gene>
<dbReference type="PROSITE" id="PS50943">
    <property type="entry name" value="HTH_CROC1"/>
    <property type="match status" value="1"/>
</dbReference>
<proteinExistence type="predicted"/>
<dbReference type="SUPFAM" id="SSF47413">
    <property type="entry name" value="lambda repressor-like DNA-binding domains"/>
    <property type="match status" value="1"/>
</dbReference>
<protein>
    <submittedName>
        <fullName evidence="2">Helix-turn-helix transcriptional regulator</fullName>
    </submittedName>
</protein>
<reference evidence="2" key="2">
    <citation type="journal article" date="2021" name="PeerJ">
        <title>Extensive microbial diversity within the chicken gut microbiome revealed by metagenomics and culture.</title>
        <authorList>
            <person name="Gilroy R."/>
            <person name="Ravi A."/>
            <person name="Getino M."/>
            <person name="Pursley I."/>
            <person name="Horton D.L."/>
            <person name="Alikhan N.F."/>
            <person name="Baker D."/>
            <person name="Gharbi K."/>
            <person name="Hall N."/>
            <person name="Watson M."/>
            <person name="Adriaenssens E.M."/>
            <person name="Foster-Nyarko E."/>
            <person name="Jarju S."/>
            <person name="Secka A."/>
            <person name="Antonio M."/>
            <person name="Oren A."/>
            <person name="Chaudhuri R.R."/>
            <person name="La Ragione R."/>
            <person name="Hildebrand F."/>
            <person name="Pallen M.J."/>
        </authorList>
    </citation>
    <scope>NUCLEOTIDE SEQUENCE</scope>
    <source>
        <strain evidence="2">USAMLcec3-3695</strain>
    </source>
</reference>
<dbReference type="InterPro" id="IPR010982">
    <property type="entry name" value="Lambda_DNA-bd_dom_sf"/>
</dbReference>
<dbReference type="InterPro" id="IPR001387">
    <property type="entry name" value="Cro/C1-type_HTH"/>
</dbReference>
<dbReference type="Proteomes" id="UP000824109">
    <property type="component" value="Unassembled WGS sequence"/>
</dbReference>
<sequence length="64" mass="7216">MLTSYVLERLHKLQSEFGWSDYLIAKKSGLSPGTVSNVYKRNNIPNLSTLESICSAFNIKVLHC</sequence>
<comment type="caution">
    <text evidence="2">The sequence shown here is derived from an EMBL/GenBank/DDBJ whole genome shotgun (WGS) entry which is preliminary data.</text>
</comment>
<dbReference type="Pfam" id="PF13443">
    <property type="entry name" value="HTH_26"/>
    <property type="match status" value="1"/>
</dbReference>
<dbReference type="EMBL" id="DVNB01000026">
    <property type="protein sequence ID" value="HIU56699.1"/>
    <property type="molecule type" value="Genomic_DNA"/>
</dbReference>
<reference evidence="2" key="1">
    <citation type="submission" date="2020-10" db="EMBL/GenBank/DDBJ databases">
        <authorList>
            <person name="Gilroy R."/>
        </authorList>
    </citation>
    <scope>NUCLEOTIDE SEQUENCE</scope>
    <source>
        <strain evidence="2">USAMLcec3-3695</strain>
    </source>
</reference>
<organism evidence="2 3">
    <name type="scientific">Candidatus Ornithomonoglobus merdipullorum</name>
    <dbReference type="NCBI Taxonomy" id="2840895"/>
    <lineage>
        <taxon>Bacteria</taxon>
        <taxon>Bacillati</taxon>
        <taxon>Bacillota</taxon>
        <taxon>Clostridia</taxon>
        <taxon>Candidatus Ornithomonoglobus</taxon>
    </lineage>
</organism>
<dbReference type="Gene3D" id="1.10.260.40">
    <property type="entry name" value="lambda repressor-like DNA-binding domains"/>
    <property type="match status" value="1"/>
</dbReference>
<dbReference type="AlphaFoldDB" id="A0A9D1MAN4"/>
<accession>A0A9D1MAN4</accession>
<evidence type="ECO:0000313" key="2">
    <source>
        <dbReference type="EMBL" id="HIU56699.1"/>
    </source>
</evidence>